<proteinExistence type="predicted"/>
<evidence type="ECO:0000313" key="2">
    <source>
        <dbReference type="Proteomes" id="UP000887226"/>
    </source>
</evidence>
<name>A0A9P8CDQ3_9HELO</name>
<accession>A0A9P8CDQ3</accession>
<dbReference type="EMBL" id="MU254198">
    <property type="protein sequence ID" value="KAG9241531.1"/>
    <property type="molecule type" value="Genomic_DNA"/>
</dbReference>
<protein>
    <submittedName>
        <fullName evidence="1">Uncharacterized protein</fullName>
    </submittedName>
</protein>
<dbReference type="OrthoDB" id="3563178at2759"/>
<evidence type="ECO:0000313" key="1">
    <source>
        <dbReference type="EMBL" id="KAG9241531.1"/>
    </source>
</evidence>
<gene>
    <name evidence="1" type="ORF">BJ878DRAFT_223989</name>
</gene>
<dbReference type="AlphaFoldDB" id="A0A9P8CDQ3"/>
<organism evidence="1 2">
    <name type="scientific">Calycina marina</name>
    <dbReference type="NCBI Taxonomy" id="1763456"/>
    <lineage>
        <taxon>Eukaryota</taxon>
        <taxon>Fungi</taxon>
        <taxon>Dikarya</taxon>
        <taxon>Ascomycota</taxon>
        <taxon>Pezizomycotina</taxon>
        <taxon>Leotiomycetes</taxon>
        <taxon>Helotiales</taxon>
        <taxon>Pezizellaceae</taxon>
        <taxon>Calycina</taxon>
    </lineage>
</organism>
<comment type="caution">
    <text evidence="1">The sequence shown here is derived from an EMBL/GenBank/DDBJ whole genome shotgun (WGS) entry which is preliminary data.</text>
</comment>
<reference evidence="1" key="1">
    <citation type="journal article" date="2021" name="IMA Fungus">
        <title>Genomic characterization of three marine fungi, including Emericellopsis atlantica sp. nov. with signatures of a generalist lifestyle and marine biomass degradation.</title>
        <authorList>
            <person name="Hagestad O.C."/>
            <person name="Hou L."/>
            <person name="Andersen J.H."/>
            <person name="Hansen E.H."/>
            <person name="Altermark B."/>
            <person name="Li C."/>
            <person name="Kuhnert E."/>
            <person name="Cox R.J."/>
            <person name="Crous P.W."/>
            <person name="Spatafora J.W."/>
            <person name="Lail K."/>
            <person name="Amirebrahimi M."/>
            <person name="Lipzen A."/>
            <person name="Pangilinan J."/>
            <person name="Andreopoulos W."/>
            <person name="Hayes R.D."/>
            <person name="Ng V."/>
            <person name="Grigoriev I.V."/>
            <person name="Jackson S.A."/>
            <person name="Sutton T.D.S."/>
            <person name="Dobson A.D.W."/>
            <person name="Rama T."/>
        </authorList>
    </citation>
    <scope>NUCLEOTIDE SEQUENCE</scope>
    <source>
        <strain evidence="1">TRa3180A</strain>
    </source>
</reference>
<keyword evidence="2" id="KW-1185">Reference proteome</keyword>
<dbReference type="Proteomes" id="UP000887226">
    <property type="component" value="Unassembled WGS sequence"/>
</dbReference>
<sequence length="111" mass="11500">MHPSTPSGGANSRSVCLTTATRSANGGITINGGCPNFPDNVKCCKTSGCDDCSSFCTWTGSGNECGPLGGVLITAICPRPSNYQFCNYGACMGVKVAAMWKCGSVFGLRWE</sequence>